<accession>W9DU54</accession>
<proteinExistence type="predicted"/>
<evidence type="ECO:0000313" key="1">
    <source>
        <dbReference type="EMBL" id="ETA69145.1"/>
    </source>
</evidence>
<evidence type="ECO:0000313" key="2">
    <source>
        <dbReference type="Proteomes" id="UP000019483"/>
    </source>
</evidence>
<sequence>MKIVKELDTGLMYILISTREIMQSLPEEIMEELGKNWTDYDIDSFKSKGRYILADQEYVEISSRDKLKNII</sequence>
<dbReference type="RefSeq" id="WP_023846278.1">
    <property type="nucleotide sequence ID" value="NZ_AZAJ01000001.1"/>
</dbReference>
<keyword evidence="2" id="KW-1185">Reference proteome</keyword>
<dbReference type="Proteomes" id="UP000019483">
    <property type="component" value="Unassembled WGS sequence"/>
</dbReference>
<dbReference type="AlphaFoldDB" id="W9DU54"/>
<gene>
    <name evidence="1" type="ORF">MettiDRAFT_2639</name>
</gene>
<dbReference type="EMBL" id="AZAJ01000001">
    <property type="protein sequence ID" value="ETA69145.1"/>
    <property type="molecule type" value="Genomic_DNA"/>
</dbReference>
<reference evidence="1 2" key="1">
    <citation type="submission" date="2013-08" db="EMBL/GenBank/DDBJ databases">
        <authorList>
            <consortium name="DOE Joint Genome Institute"/>
            <person name="Eisen J."/>
            <person name="Huntemann M."/>
            <person name="Han J."/>
            <person name="Chen A."/>
            <person name="Kyrpides N."/>
            <person name="Mavromatis K."/>
            <person name="Markowitz V."/>
            <person name="Palaniappan K."/>
            <person name="Ivanova N."/>
            <person name="Schaumberg A."/>
            <person name="Pati A."/>
            <person name="Liolios K."/>
            <person name="Nordberg H.P."/>
            <person name="Cantor M.N."/>
            <person name="Hua S.X."/>
            <person name="Woyke T."/>
        </authorList>
    </citation>
    <scope>NUCLEOTIDE SEQUENCE [LARGE SCALE GENOMIC DNA]</scope>
    <source>
        <strain evidence="1 2">DSM 2278</strain>
    </source>
</reference>
<protein>
    <submittedName>
        <fullName evidence="1">Uncharacterized protein</fullName>
    </submittedName>
</protein>
<name>W9DU54_METTI</name>
<comment type="caution">
    <text evidence="1">The sequence shown here is derived from an EMBL/GenBank/DDBJ whole genome shotgun (WGS) entry which is preliminary data.</text>
</comment>
<organism evidence="1 2">
    <name type="scientific">Methanolobus tindarius DSM 2278</name>
    <dbReference type="NCBI Taxonomy" id="1090322"/>
    <lineage>
        <taxon>Archaea</taxon>
        <taxon>Methanobacteriati</taxon>
        <taxon>Methanobacteriota</taxon>
        <taxon>Stenosarchaea group</taxon>
        <taxon>Methanomicrobia</taxon>
        <taxon>Methanosarcinales</taxon>
        <taxon>Methanosarcinaceae</taxon>
        <taxon>Methanolobus</taxon>
    </lineage>
</organism>